<sequence>LGSDLTLRFYRPQSSVWDLSMLIVWLLAVFCVGVGGYWAGHRKT</sequence>
<organism evidence="2">
    <name type="scientific">Anisakis simplex</name>
    <name type="common">Herring worm</name>
    <dbReference type="NCBI Taxonomy" id="6269"/>
    <lineage>
        <taxon>Eukaryota</taxon>
        <taxon>Metazoa</taxon>
        <taxon>Ecdysozoa</taxon>
        <taxon>Nematoda</taxon>
        <taxon>Chromadorea</taxon>
        <taxon>Rhabditida</taxon>
        <taxon>Spirurina</taxon>
        <taxon>Ascaridomorpha</taxon>
        <taxon>Ascaridoidea</taxon>
        <taxon>Anisakidae</taxon>
        <taxon>Anisakis</taxon>
        <taxon>Anisakis simplex complex</taxon>
    </lineage>
</organism>
<dbReference type="WBParaSite" id="ASIM_0000874001-mRNA-1">
    <property type="protein sequence ID" value="ASIM_0000874001-mRNA-1"/>
    <property type="gene ID" value="ASIM_0000874001"/>
</dbReference>
<proteinExistence type="predicted"/>
<protein>
    <submittedName>
        <fullName evidence="2">Acyltransferase</fullName>
    </submittedName>
</protein>
<feature type="transmembrane region" description="Helical" evidence="1">
    <location>
        <begin position="20"/>
        <end position="40"/>
    </location>
</feature>
<evidence type="ECO:0000313" key="2">
    <source>
        <dbReference type="WBParaSite" id="ASIM_0000874001-mRNA-1"/>
    </source>
</evidence>
<keyword evidence="1" id="KW-0472">Membrane</keyword>
<dbReference type="AlphaFoldDB" id="A0A0M3JM58"/>
<keyword evidence="1" id="KW-0812">Transmembrane</keyword>
<reference evidence="2" key="1">
    <citation type="submission" date="2017-02" db="UniProtKB">
        <authorList>
            <consortium name="WormBaseParasite"/>
        </authorList>
    </citation>
    <scope>IDENTIFICATION</scope>
</reference>
<name>A0A0M3JM58_ANISI</name>
<evidence type="ECO:0000256" key="1">
    <source>
        <dbReference type="SAM" id="Phobius"/>
    </source>
</evidence>
<accession>A0A0M3JM58</accession>
<keyword evidence="1" id="KW-1133">Transmembrane helix</keyword>